<evidence type="ECO:0008006" key="4">
    <source>
        <dbReference type="Google" id="ProtNLM"/>
    </source>
</evidence>
<evidence type="ECO:0000256" key="1">
    <source>
        <dbReference type="SAM" id="SignalP"/>
    </source>
</evidence>
<feature type="chain" id="PRO_5005465952" description="DUF3575 domain-containing protein" evidence="1">
    <location>
        <begin position="21"/>
        <end position="215"/>
    </location>
</feature>
<keyword evidence="3" id="KW-1185">Reference proteome</keyword>
<dbReference type="STRING" id="1391654.AKJ09_03091"/>
<protein>
    <recommendedName>
        <fullName evidence="4">DUF3575 domain-containing protein</fullName>
    </recommendedName>
</protein>
<dbReference type="OrthoDB" id="1118958at2"/>
<organism evidence="2 3">
    <name type="scientific">Labilithrix luteola</name>
    <dbReference type="NCBI Taxonomy" id="1391654"/>
    <lineage>
        <taxon>Bacteria</taxon>
        <taxon>Pseudomonadati</taxon>
        <taxon>Myxococcota</taxon>
        <taxon>Polyangia</taxon>
        <taxon>Polyangiales</taxon>
        <taxon>Labilitrichaceae</taxon>
        <taxon>Labilithrix</taxon>
    </lineage>
</organism>
<sequence>MIRSTPCVLSLALAAFVSFATTARTAAAEPDSAVDVVVRDPVPPRRYVTVEWNPLALFTINKVSANVIVAPVDHHALAFSPFYAWTSTAPIFVFDDAGNPTRLPEQKFKGFGAELGYRYYFGEGGPRGFFVGPSLIAGSFDATAQDGTKTHFFDLGLAADAGYQMLLADRVALSLGGGVQYVWTTKSIPDQQFPSRVYANRGVAPRLLLSLGWAF</sequence>
<dbReference type="Proteomes" id="UP000064967">
    <property type="component" value="Chromosome"/>
</dbReference>
<reference evidence="2 3" key="1">
    <citation type="submission" date="2015-08" db="EMBL/GenBank/DDBJ databases">
        <authorList>
            <person name="Babu N.S."/>
            <person name="Beckwith C.J."/>
            <person name="Beseler K.G."/>
            <person name="Brison A."/>
            <person name="Carone J.V."/>
            <person name="Caskin T.P."/>
            <person name="Diamond M."/>
            <person name="Durham M.E."/>
            <person name="Foxe J.M."/>
            <person name="Go M."/>
            <person name="Henderson B.A."/>
            <person name="Jones I.B."/>
            <person name="McGettigan J.A."/>
            <person name="Micheletti S.J."/>
            <person name="Nasrallah M.E."/>
            <person name="Ortiz D."/>
            <person name="Piller C.R."/>
            <person name="Privatt S.R."/>
            <person name="Schneider S.L."/>
            <person name="Sharp S."/>
            <person name="Smith T.C."/>
            <person name="Stanton J.D."/>
            <person name="Ullery H.E."/>
            <person name="Wilson R.J."/>
            <person name="Serrano M.G."/>
            <person name="Buck G."/>
            <person name="Lee V."/>
            <person name="Wang Y."/>
            <person name="Carvalho R."/>
            <person name="Voegtly L."/>
            <person name="Shi R."/>
            <person name="Duckworth R."/>
            <person name="Johnson A."/>
            <person name="Loviza R."/>
            <person name="Walstead R."/>
            <person name="Shah Z."/>
            <person name="Kiflezghi M."/>
            <person name="Wade K."/>
            <person name="Ball S.L."/>
            <person name="Bradley K.W."/>
            <person name="Asai D.J."/>
            <person name="Bowman C.A."/>
            <person name="Russell D.A."/>
            <person name="Pope W.H."/>
            <person name="Jacobs-Sera D."/>
            <person name="Hendrix R.W."/>
            <person name="Hatfull G.F."/>
        </authorList>
    </citation>
    <scope>NUCLEOTIDE SEQUENCE [LARGE SCALE GENOMIC DNA]</scope>
    <source>
        <strain evidence="2 3">DSM 27648</strain>
    </source>
</reference>
<keyword evidence="1" id="KW-0732">Signal</keyword>
<feature type="signal peptide" evidence="1">
    <location>
        <begin position="1"/>
        <end position="20"/>
    </location>
</feature>
<dbReference type="AlphaFoldDB" id="A0A0K1PSC7"/>
<proteinExistence type="predicted"/>
<dbReference type="RefSeq" id="WP_146647722.1">
    <property type="nucleotide sequence ID" value="NZ_CP012333.1"/>
</dbReference>
<evidence type="ECO:0000313" key="2">
    <source>
        <dbReference type="EMBL" id="AKU96427.1"/>
    </source>
</evidence>
<accession>A0A0K1PSC7</accession>
<name>A0A0K1PSC7_9BACT</name>
<dbReference type="KEGG" id="llu:AKJ09_03091"/>
<evidence type="ECO:0000313" key="3">
    <source>
        <dbReference type="Proteomes" id="UP000064967"/>
    </source>
</evidence>
<gene>
    <name evidence="2" type="ORF">AKJ09_03091</name>
</gene>
<dbReference type="EMBL" id="CP012333">
    <property type="protein sequence ID" value="AKU96427.1"/>
    <property type="molecule type" value="Genomic_DNA"/>
</dbReference>